<dbReference type="InterPro" id="IPR032808">
    <property type="entry name" value="DoxX"/>
</dbReference>
<evidence type="ECO:0000256" key="4">
    <source>
        <dbReference type="ARBA" id="ARBA00023136"/>
    </source>
</evidence>
<dbReference type="PIRSF" id="PIRSF030066">
    <property type="entry name" value="UCP030066"/>
    <property type="match status" value="1"/>
</dbReference>
<accession>A0ABS3Z228</accession>
<keyword evidence="3 5" id="KW-1133">Transmembrane helix</keyword>
<evidence type="ECO:0000256" key="3">
    <source>
        <dbReference type="ARBA" id="ARBA00022989"/>
    </source>
</evidence>
<feature type="transmembrane region" description="Helical" evidence="5">
    <location>
        <begin position="106"/>
        <end position="122"/>
    </location>
</feature>
<sequence length="134" mass="15262">MEQTNNRSEKRNKIIYWIATLWLSLGMVATGIVQLIQNKEEAAMFSRLGYPMYLLTIIGVWKMLGVIAVLVPKFPLVKEWAYAGFFFVMTGAVFSHLAIADAPKELFGPILLIVLTIISWYFRPANRKVVPLNK</sequence>
<dbReference type="InterPro" id="IPR016944">
    <property type="entry name" value="UCP030066"/>
</dbReference>
<proteinExistence type="predicted"/>
<keyword evidence="7" id="KW-1185">Reference proteome</keyword>
<dbReference type="Pfam" id="PF13564">
    <property type="entry name" value="DoxX_2"/>
    <property type="match status" value="1"/>
</dbReference>
<dbReference type="RefSeq" id="WP_209142479.1">
    <property type="nucleotide sequence ID" value="NZ_JAGHKO010000011.1"/>
</dbReference>
<keyword evidence="2 5" id="KW-0812">Transmembrane</keyword>
<comment type="subcellular location">
    <subcellularLocation>
        <location evidence="1">Membrane</location>
        <topology evidence="1">Multi-pass membrane protein</topology>
    </subcellularLocation>
</comment>
<gene>
    <name evidence="6" type="ORF">J7I42_28055</name>
</gene>
<evidence type="ECO:0000313" key="7">
    <source>
        <dbReference type="Proteomes" id="UP000677244"/>
    </source>
</evidence>
<feature type="transmembrane region" description="Helical" evidence="5">
    <location>
        <begin position="14"/>
        <end position="36"/>
    </location>
</feature>
<evidence type="ECO:0000256" key="5">
    <source>
        <dbReference type="SAM" id="Phobius"/>
    </source>
</evidence>
<evidence type="ECO:0000256" key="2">
    <source>
        <dbReference type="ARBA" id="ARBA00022692"/>
    </source>
</evidence>
<protein>
    <submittedName>
        <fullName evidence="6">DoxX family protein</fullName>
    </submittedName>
</protein>
<evidence type="ECO:0000256" key="1">
    <source>
        <dbReference type="ARBA" id="ARBA00004141"/>
    </source>
</evidence>
<feature type="transmembrane region" description="Helical" evidence="5">
    <location>
        <begin position="48"/>
        <end position="71"/>
    </location>
</feature>
<dbReference type="Proteomes" id="UP000677244">
    <property type="component" value="Unassembled WGS sequence"/>
</dbReference>
<evidence type="ECO:0000313" key="6">
    <source>
        <dbReference type="EMBL" id="MBO9204174.1"/>
    </source>
</evidence>
<organism evidence="6 7">
    <name type="scientific">Niastella soli</name>
    <dbReference type="NCBI Taxonomy" id="2821487"/>
    <lineage>
        <taxon>Bacteria</taxon>
        <taxon>Pseudomonadati</taxon>
        <taxon>Bacteroidota</taxon>
        <taxon>Chitinophagia</taxon>
        <taxon>Chitinophagales</taxon>
        <taxon>Chitinophagaceae</taxon>
        <taxon>Niastella</taxon>
    </lineage>
</organism>
<name>A0ABS3Z228_9BACT</name>
<keyword evidence="4 5" id="KW-0472">Membrane</keyword>
<comment type="caution">
    <text evidence="6">The sequence shown here is derived from an EMBL/GenBank/DDBJ whole genome shotgun (WGS) entry which is preliminary data.</text>
</comment>
<dbReference type="EMBL" id="JAGHKO010000011">
    <property type="protein sequence ID" value="MBO9204174.1"/>
    <property type="molecule type" value="Genomic_DNA"/>
</dbReference>
<reference evidence="6 7" key="1">
    <citation type="submission" date="2021-03" db="EMBL/GenBank/DDBJ databases">
        <title>Assistant Professor.</title>
        <authorList>
            <person name="Huq M.A."/>
        </authorList>
    </citation>
    <scope>NUCLEOTIDE SEQUENCE [LARGE SCALE GENOMIC DNA]</scope>
    <source>
        <strain evidence="6 7">MAH-29</strain>
    </source>
</reference>
<feature type="transmembrane region" description="Helical" evidence="5">
    <location>
        <begin position="80"/>
        <end position="100"/>
    </location>
</feature>